<proteinExistence type="predicted"/>
<evidence type="ECO:0000313" key="2">
    <source>
        <dbReference type="Proteomes" id="UP000824281"/>
    </source>
</evidence>
<sequence length="160" mass="17019">MTGLTRLAKGTFAAALVFGLGACGNDAETQVSRNADGMPQGDTGWQVREEGEGLRMRRQFDQLTLVYALEPKTGGVGATLTARAAPCLGGKGEFEVEDKFTPLSADEASELTDIRDRMEGLVGRVADRCDIPDKVRNQITAGFDGLFFRTSGQRAAVSGS</sequence>
<dbReference type="RefSeq" id="WP_221424975.1">
    <property type="nucleotide sequence ID" value="NZ_CP081295.1"/>
</dbReference>
<protein>
    <submittedName>
        <fullName evidence="1">Uncharacterized protein</fullName>
    </submittedName>
</protein>
<organism evidence="1 2">
    <name type="scientific">Qipengyuania aurantiaca</name>
    <dbReference type="NCBI Taxonomy" id="2867233"/>
    <lineage>
        <taxon>Bacteria</taxon>
        <taxon>Pseudomonadati</taxon>
        <taxon>Pseudomonadota</taxon>
        <taxon>Alphaproteobacteria</taxon>
        <taxon>Sphingomonadales</taxon>
        <taxon>Erythrobacteraceae</taxon>
        <taxon>Qipengyuania</taxon>
    </lineage>
</organism>
<dbReference type="Proteomes" id="UP000824281">
    <property type="component" value="Chromosome"/>
</dbReference>
<keyword evidence="2" id="KW-1185">Reference proteome</keyword>
<accession>A0ABX8ZQM7</accession>
<evidence type="ECO:0000313" key="1">
    <source>
        <dbReference type="EMBL" id="QZD89493.1"/>
    </source>
</evidence>
<dbReference type="EMBL" id="CP081295">
    <property type="protein sequence ID" value="QZD89493.1"/>
    <property type="molecule type" value="Genomic_DNA"/>
</dbReference>
<dbReference type="PROSITE" id="PS51257">
    <property type="entry name" value="PROKAR_LIPOPROTEIN"/>
    <property type="match status" value="1"/>
</dbReference>
<gene>
    <name evidence="1" type="ORF">K3148_11850</name>
</gene>
<name>A0ABX8ZQM7_9SPHN</name>
<reference evidence="1 2" key="1">
    <citation type="submission" date="2021-08" db="EMBL/GenBank/DDBJ databases">
        <title>Comparative Genomics Analysis of the Genus Qipengyuania Reveals Extensive Genetic Diversity and Metabolic Versatility, Including the Description of Fifteen Novel Species.</title>
        <authorList>
            <person name="Liu Y."/>
        </authorList>
    </citation>
    <scope>NUCLEOTIDE SEQUENCE [LARGE SCALE GENOMIC DNA]</scope>
    <source>
        <strain evidence="1 2">1NDH13</strain>
    </source>
</reference>